<dbReference type="SUPFAM" id="SSF54523">
    <property type="entry name" value="Pili subunits"/>
    <property type="match status" value="1"/>
</dbReference>
<dbReference type="EMBL" id="CP133659">
    <property type="protein sequence ID" value="WMW66683.1"/>
    <property type="molecule type" value="Genomic_DNA"/>
</dbReference>
<dbReference type="NCBIfam" id="TIGR02532">
    <property type="entry name" value="IV_pilin_GFxxxE"/>
    <property type="match status" value="1"/>
</dbReference>
<protein>
    <submittedName>
        <fullName evidence="2">Prepilin-type N-terminal cleavage/methylation domain-containing protein</fullName>
    </submittedName>
</protein>
<organism evidence="2 3">
    <name type="scientific">Nitratidesulfovibrio liaohensis</name>
    <dbReference type="NCBI Taxonomy" id="2604158"/>
    <lineage>
        <taxon>Bacteria</taxon>
        <taxon>Pseudomonadati</taxon>
        <taxon>Thermodesulfobacteriota</taxon>
        <taxon>Desulfovibrionia</taxon>
        <taxon>Desulfovibrionales</taxon>
        <taxon>Desulfovibrionaceae</taxon>
        <taxon>Nitratidesulfovibrio</taxon>
    </lineage>
</organism>
<feature type="transmembrane region" description="Helical" evidence="1">
    <location>
        <begin position="20"/>
        <end position="41"/>
    </location>
</feature>
<accession>A0ABY9R4L0</accession>
<dbReference type="InterPro" id="IPR045584">
    <property type="entry name" value="Pilin-like"/>
</dbReference>
<dbReference type="InterPro" id="IPR012902">
    <property type="entry name" value="N_methyl_site"/>
</dbReference>
<keyword evidence="1" id="KW-0472">Membrane</keyword>
<keyword evidence="1" id="KW-0812">Transmembrane</keyword>
<reference evidence="2" key="1">
    <citation type="submission" date="2023-09" db="EMBL/GenBank/DDBJ databases">
        <authorList>
            <consortium name="CW5 consortium"/>
            <person name="Lu C.-W."/>
        </authorList>
    </citation>
    <scope>NUCLEOTIDE SEQUENCE</scope>
    <source>
        <strain evidence="2">KPS</strain>
    </source>
</reference>
<evidence type="ECO:0000313" key="2">
    <source>
        <dbReference type="EMBL" id="WMW66683.1"/>
    </source>
</evidence>
<gene>
    <name evidence="2" type="ORF">KPS_001288</name>
</gene>
<sequence length="170" mass="18045">MPPLFSPAPRAARGTAGQRGFTIIEVVAVLVIIAVIVAVAIERIFDQTPAELGGMEASVRSHLRYARTRSMNSDEIFGVQIISTTTYAVFRNGNAATRVVLPGQPDTGIITLEDGATFTTGAAIISFDQWGRPCSDAAGTTLRTPNTTVTLSYLGQTASIVVVRNTGYLQ</sequence>
<dbReference type="Proteomes" id="UP001180616">
    <property type="component" value="Chromosome"/>
</dbReference>
<proteinExistence type="predicted"/>
<dbReference type="RefSeq" id="WP_309542546.1">
    <property type="nucleotide sequence ID" value="NZ_CP133659.1"/>
</dbReference>
<evidence type="ECO:0000256" key="1">
    <source>
        <dbReference type="SAM" id="Phobius"/>
    </source>
</evidence>
<keyword evidence="1" id="KW-1133">Transmembrane helix</keyword>
<dbReference type="Pfam" id="PF07963">
    <property type="entry name" value="N_methyl"/>
    <property type="match status" value="1"/>
</dbReference>
<name>A0ABY9R4L0_9BACT</name>
<keyword evidence="3" id="KW-1185">Reference proteome</keyword>
<evidence type="ECO:0000313" key="3">
    <source>
        <dbReference type="Proteomes" id="UP001180616"/>
    </source>
</evidence>